<organism evidence="1 2">
    <name type="scientific">Prochlorococcus marinus str. MIT 9116</name>
    <dbReference type="NCBI Taxonomy" id="167544"/>
    <lineage>
        <taxon>Bacteria</taxon>
        <taxon>Bacillati</taxon>
        <taxon>Cyanobacteriota</taxon>
        <taxon>Cyanophyceae</taxon>
        <taxon>Synechococcales</taxon>
        <taxon>Prochlorococcaceae</taxon>
        <taxon>Prochlorococcus</taxon>
    </lineage>
</organism>
<name>A0A0A1ZNX0_PROMR</name>
<gene>
    <name evidence="1" type="ORF">EU93_1797</name>
</gene>
<dbReference type="InterPro" id="IPR019678">
    <property type="entry name" value="DUF2555"/>
</dbReference>
<evidence type="ECO:0000313" key="2">
    <source>
        <dbReference type="Proteomes" id="UP000030491"/>
    </source>
</evidence>
<protein>
    <submittedName>
        <fullName evidence="1">Uncharacterized protein</fullName>
    </submittedName>
</protein>
<dbReference type="Pfam" id="PF10742">
    <property type="entry name" value="DUF2555"/>
    <property type="match status" value="1"/>
</dbReference>
<evidence type="ECO:0000313" key="1">
    <source>
        <dbReference type="EMBL" id="KGF89934.1"/>
    </source>
</evidence>
<accession>A0A0A1ZNX0</accession>
<sequence length="78" mass="9175">MALFNMELISKNKISEDLLKSFNEEMNLGLAKSLEKDNYLTPFDGLKDLFYLRELSIKRPDFKSDYIHLLDKEPFNAN</sequence>
<dbReference type="EMBL" id="JNAJ01000018">
    <property type="protein sequence ID" value="KGF89934.1"/>
    <property type="molecule type" value="Genomic_DNA"/>
</dbReference>
<dbReference type="Proteomes" id="UP000030491">
    <property type="component" value="Unassembled WGS sequence"/>
</dbReference>
<dbReference type="AlphaFoldDB" id="A0A0A1ZNX0"/>
<proteinExistence type="predicted"/>
<dbReference type="RefSeq" id="WP_241433740.1">
    <property type="nucleotide sequence ID" value="NZ_JNAJ01000018.1"/>
</dbReference>
<comment type="caution">
    <text evidence="1">The sequence shown here is derived from an EMBL/GenBank/DDBJ whole genome shotgun (WGS) entry which is preliminary data.</text>
</comment>
<reference evidence="2" key="1">
    <citation type="journal article" date="2014" name="Sci. Data">
        <title>Genomes of diverse isolates of the marine cyanobacterium Prochlorococcus.</title>
        <authorList>
            <person name="Biller S."/>
            <person name="Berube P."/>
            <person name="Thompson J."/>
            <person name="Kelly L."/>
            <person name="Roggensack S."/>
            <person name="Awad L."/>
            <person name="Roache-Johnson K."/>
            <person name="Ding H."/>
            <person name="Giovannoni S.J."/>
            <person name="Moore L.R."/>
            <person name="Chisholm S.W."/>
        </authorList>
    </citation>
    <scope>NUCLEOTIDE SEQUENCE [LARGE SCALE GENOMIC DNA]</scope>
</reference>